<keyword evidence="3" id="KW-1185">Reference proteome</keyword>
<proteinExistence type="predicted"/>
<dbReference type="Proteomes" id="UP001367508">
    <property type="component" value="Unassembled WGS sequence"/>
</dbReference>
<dbReference type="AlphaFoldDB" id="A0AAN9QNS5"/>
<evidence type="ECO:0000256" key="1">
    <source>
        <dbReference type="SAM" id="MobiDB-lite"/>
    </source>
</evidence>
<organism evidence="2 3">
    <name type="scientific">Canavalia gladiata</name>
    <name type="common">Sword bean</name>
    <name type="synonym">Dolichos gladiatus</name>
    <dbReference type="NCBI Taxonomy" id="3824"/>
    <lineage>
        <taxon>Eukaryota</taxon>
        <taxon>Viridiplantae</taxon>
        <taxon>Streptophyta</taxon>
        <taxon>Embryophyta</taxon>
        <taxon>Tracheophyta</taxon>
        <taxon>Spermatophyta</taxon>
        <taxon>Magnoliopsida</taxon>
        <taxon>eudicotyledons</taxon>
        <taxon>Gunneridae</taxon>
        <taxon>Pentapetalae</taxon>
        <taxon>rosids</taxon>
        <taxon>fabids</taxon>
        <taxon>Fabales</taxon>
        <taxon>Fabaceae</taxon>
        <taxon>Papilionoideae</taxon>
        <taxon>50 kb inversion clade</taxon>
        <taxon>NPAAA clade</taxon>
        <taxon>indigoferoid/millettioid clade</taxon>
        <taxon>Phaseoleae</taxon>
        <taxon>Canavalia</taxon>
    </lineage>
</organism>
<evidence type="ECO:0000313" key="3">
    <source>
        <dbReference type="Proteomes" id="UP001367508"/>
    </source>
</evidence>
<evidence type="ECO:0000313" key="2">
    <source>
        <dbReference type="EMBL" id="KAK7344675.1"/>
    </source>
</evidence>
<feature type="region of interest" description="Disordered" evidence="1">
    <location>
        <begin position="62"/>
        <end position="82"/>
    </location>
</feature>
<feature type="compositionally biased region" description="Basic and acidic residues" evidence="1">
    <location>
        <begin position="72"/>
        <end position="82"/>
    </location>
</feature>
<comment type="caution">
    <text evidence="2">The sequence shown here is derived from an EMBL/GenBank/DDBJ whole genome shotgun (WGS) entry which is preliminary data.</text>
</comment>
<protein>
    <submittedName>
        <fullName evidence="2">Uncharacterized protein</fullName>
    </submittedName>
</protein>
<dbReference type="EMBL" id="JAYMYQ010000003">
    <property type="protein sequence ID" value="KAK7344675.1"/>
    <property type="molecule type" value="Genomic_DNA"/>
</dbReference>
<gene>
    <name evidence="2" type="ORF">VNO77_14580</name>
</gene>
<name>A0AAN9QNS5_CANGL</name>
<accession>A0AAN9QNS5</accession>
<sequence>MKPTMSFRNHCLPGIGFQAQEYVFSPAYSASRNLGGHCTFQPGFQRIPSLLSNLELTPSLPRENNLPLQSRFHQDATESPEAKRIRRYLKPVRAIAPEDSCNSNEVEHPPCSC</sequence>
<reference evidence="2 3" key="1">
    <citation type="submission" date="2024-01" db="EMBL/GenBank/DDBJ databases">
        <title>The genomes of 5 underutilized Papilionoideae crops provide insights into root nodulation and disease resistanc.</title>
        <authorList>
            <person name="Jiang F."/>
        </authorList>
    </citation>
    <scope>NUCLEOTIDE SEQUENCE [LARGE SCALE GENOMIC DNA]</scope>
    <source>
        <strain evidence="2">LVBAO_FW01</strain>
        <tissue evidence="2">Leaves</tissue>
    </source>
</reference>